<proteinExistence type="predicted"/>
<dbReference type="AlphaFoldDB" id="A0A6S6R5C0"/>
<name>A0A6S6R5C0_9FIRM</name>
<sequence>MLQSFDISLPKMGFHMHDCRITNAILSDQALTFEFEDGIYIIQDKGVMATGFAKVVFSGLEQTNFNRGYEIQYLRDDRRESVDFETFQKDLDIGTVDMIYETYNEYHAHFEGILTKYPDWKTIQINVFFKDFKIFYENGKILE</sequence>
<gene>
    <name evidence="1" type="ORF">acsn021_41080</name>
</gene>
<accession>A0A6S6R5C0</accession>
<evidence type="ECO:0000313" key="1">
    <source>
        <dbReference type="EMBL" id="BCJ96539.1"/>
    </source>
</evidence>
<dbReference type="Proteomes" id="UP000515561">
    <property type="component" value="Chromosome"/>
</dbReference>
<dbReference type="RefSeq" id="WP_184094898.1">
    <property type="nucleotide sequence ID" value="NZ_AP023367.1"/>
</dbReference>
<organism evidence="1 2">
    <name type="scientific">Anaerocolumna cellulosilytica</name>
    <dbReference type="NCBI Taxonomy" id="433286"/>
    <lineage>
        <taxon>Bacteria</taxon>
        <taxon>Bacillati</taxon>
        <taxon>Bacillota</taxon>
        <taxon>Clostridia</taxon>
        <taxon>Lachnospirales</taxon>
        <taxon>Lachnospiraceae</taxon>
        <taxon>Anaerocolumna</taxon>
    </lineage>
</organism>
<reference evidence="1 2" key="1">
    <citation type="journal article" date="2016" name="Int. J. Syst. Evol. Microbiol.">
        <title>Descriptions of Anaerotaenia torta gen. nov., sp. nov. and Anaerocolumna cellulosilytica gen. nov., sp. nov. isolated from a methanogenic reactor of cattle waste.</title>
        <authorList>
            <person name="Uek A."/>
            <person name="Ohtaki Y."/>
            <person name="Kaku N."/>
            <person name="Ueki K."/>
        </authorList>
    </citation>
    <scope>NUCLEOTIDE SEQUENCE [LARGE SCALE GENOMIC DNA]</scope>
    <source>
        <strain evidence="1 2">SN021</strain>
    </source>
</reference>
<evidence type="ECO:0000313" key="2">
    <source>
        <dbReference type="Proteomes" id="UP000515561"/>
    </source>
</evidence>
<dbReference type="EMBL" id="AP023367">
    <property type="protein sequence ID" value="BCJ96539.1"/>
    <property type="molecule type" value="Genomic_DNA"/>
</dbReference>
<protein>
    <submittedName>
        <fullName evidence="1">Uncharacterized protein</fullName>
    </submittedName>
</protein>
<dbReference type="KEGG" id="acel:acsn021_41080"/>
<keyword evidence="2" id="KW-1185">Reference proteome</keyword>